<dbReference type="InterPro" id="IPR025476">
    <property type="entry name" value="Helitron_helicase-like"/>
</dbReference>
<evidence type="ECO:0000313" key="3">
    <source>
        <dbReference type="Proteomes" id="UP001150238"/>
    </source>
</evidence>
<feature type="domain" description="Helitron helicase-like" evidence="1">
    <location>
        <begin position="35"/>
        <end position="144"/>
    </location>
</feature>
<gene>
    <name evidence="2" type="ORF">C8J55DRAFT_562531</name>
</gene>
<reference evidence="2" key="2">
    <citation type="journal article" date="2023" name="Proc. Natl. Acad. Sci. U.S.A.">
        <title>A global phylogenomic analysis of the shiitake genus Lentinula.</title>
        <authorList>
            <person name="Sierra-Patev S."/>
            <person name="Min B."/>
            <person name="Naranjo-Ortiz M."/>
            <person name="Looney B."/>
            <person name="Konkel Z."/>
            <person name="Slot J.C."/>
            <person name="Sakamoto Y."/>
            <person name="Steenwyk J.L."/>
            <person name="Rokas A."/>
            <person name="Carro J."/>
            <person name="Camarero S."/>
            <person name="Ferreira P."/>
            <person name="Molpeceres G."/>
            <person name="Ruiz-Duenas F.J."/>
            <person name="Serrano A."/>
            <person name="Henrissat B."/>
            <person name="Drula E."/>
            <person name="Hughes K.W."/>
            <person name="Mata J.L."/>
            <person name="Ishikawa N.K."/>
            <person name="Vargas-Isla R."/>
            <person name="Ushijima S."/>
            <person name="Smith C.A."/>
            <person name="Donoghue J."/>
            <person name="Ahrendt S."/>
            <person name="Andreopoulos W."/>
            <person name="He G."/>
            <person name="LaButti K."/>
            <person name="Lipzen A."/>
            <person name="Ng V."/>
            <person name="Riley R."/>
            <person name="Sandor L."/>
            <person name="Barry K."/>
            <person name="Martinez A.T."/>
            <person name="Xiao Y."/>
            <person name="Gibbons J.G."/>
            <person name="Terashima K."/>
            <person name="Grigoriev I.V."/>
            <person name="Hibbett D."/>
        </authorList>
    </citation>
    <scope>NUCLEOTIDE SEQUENCE</scope>
    <source>
        <strain evidence="2">Sp2 HRB7682 ss15</strain>
    </source>
</reference>
<protein>
    <recommendedName>
        <fullName evidence="1">Helitron helicase-like domain-containing protein</fullName>
    </recommendedName>
</protein>
<evidence type="ECO:0000313" key="2">
    <source>
        <dbReference type="EMBL" id="KAJ4474706.1"/>
    </source>
</evidence>
<sequence length="154" mass="17094">MSHSDYQKHKAAINCLTTADFQLAAEQERNKQQYPNLAMCALVGHLSAVRAGVMGMDQNRASVWAQVWSLITMFNPPSLWITINPSDVNNPIAQVFAGEQIDLDKFDRLVSPDATARSITIANDPYAAAKFFHFIVRAILNSLMGIDVQNSRIT</sequence>
<dbReference type="EMBL" id="JANVFS010000023">
    <property type="protein sequence ID" value="KAJ4474706.1"/>
    <property type="molecule type" value="Genomic_DNA"/>
</dbReference>
<comment type="caution">
    <text evidence="2">The sequence shown here is derived from an EMBL/GenBank/DDBJ whole genome shotgun (WGS) entry which is preliminary data.</text>
</comment>
<dbReference type="AlphaFoldDB" id="A0A9W9DKH8"/>
<evidence type="ECO:0000259" key="1">
    <source>
        <dbReference type="Pfam" id="PF14214"/>
    </source>
</evidence>
<name>A0A9W9DKH8_9AGAR</name>
<reference evidence="2" key="1">
    <citation type="submission" date="2022-08" db="EMBL/GenBank/DDBJ databases">
        <authorList>
            <consortium name="DOE Joint Genome Institute"/>
            <person name="Min B."/>
            <person name="Riley R."/>
            <person name="Sierra-Patev S."/>
            <person name="Naranjo-Ortiz M."/>
            <person name="Looney B."/>
            <person name="Konkel Z."/>
            <person name="Slot J.C."/>
            <person name="Sakamoto Y."/>
            <person name="Steenwyk J.L."/>
            <person name="Rokas A."/>
            <person name="Carro J."/>
            <person name="Camarero S."/>
            <person name="Ferreira P."/>
            <person name="Molpeceres G."/>
            <person name="Ruiz-Duenas F.J."/>
            <person name="Serrano A."/>
            <person name="Henrissat B."/>
            <person name="Drula E."/>
            <person name="Hughes K.W."/>
            <person name="Mata J.L."/>
            <person name="Ishikawa N.K."/>
            <person name="Vargas-Isla R."/>
            <person name="Ushijima S."/>
            <person name="Smith C.A."/>
            <person name="Ahrendt S."/>
            <person name="Andreopoulos W."/>
            <person name="He G."/>
            <person name="Labutti K."/>
            <person name="Lipzen A."/>
            <person name="Ng V."/>
            <person name="Sandor L."/>
            <person name="Barry K."/>
            <person name="Martinez A.T."/>
            <person name="Xiao Y."/>
            <person name="Gibbons J.G."/>
            <person name="Terashima K."/>
            <person name="Hibbett D.S."/>
            <person name="Grigoriev I.V."/>
        </authorList>
    </citation>
    <scope>NUCLEOTIDE SEQUENCE</scope>
    <source>
        <strain evidence="2">Sp2 HRB7682 ss15</strain>
    </source>
</reference>
<proteinExistence type="predicted"/>
<dbReference type="Proteomes" id="UP001150238">
    <property type="component" value="Unassembled WGS sequence"/>
</dbReference>
<organism evidence="2 3">
    <name type="scientific">Lentinula lateritia</name>
    <dbReference type="NCBI Taxonomy" id="40482"/>
    <lineage>
        <taxon>Eukaryota</taxon>
        <taxon>Fungi</taxon>
        <taxon>Dikarya</taxon>
        <taxon>Basidiomycota</taxon>
        <taxon>Agaricomycotina</taxon>
        <taxon>Agaricomycetes</taxon>
        <taxon>Agaricomycetidae</taxon>
        <taxon>Agaricales</taxon>
        <taxon>Marasmiineae</taxon>
        <taxon>Omphalotaceae</taxon>
        <taxon>Lentinula</taxon>
    </lineage>
</organism>
<accession>A0A9W9DKH8</accession>
<dbReference type="Pfam" id="PF14214">
    <property type="entry name" value="Helitron_like_N"/>
    <property type="match status" value="1"/>
</dbReference>